<dbReference type="Gene3D" id="2.40.128.720">
    <property type="match status" value="4"/>
</dbReference>
<evidence type="ECO:0000256" key="1">
    <source>
        <dbReference type="SAM" id="SignalP"/>
    </source>
</evidence>
<feature type="chain" id="PRO_5039228161" evidence="1">
    <location>
        <begin position="19"/>
        <end position="487"/>
    </location>
</feature>
<protein>
    <submittedName>
        <fullName evidence="3">T9SS type A sorting domain-containing protein</fullName>
    </submittedName>
</protein>
<dbReference type="AlphaFoldDB" id="A0A9D7XSV8"/>
<accession>A0A9D7XSV8</accession>
<evidence type="ECO:0000259" key="2">
    <source>
        <dbReference type="Pfam" id="PF18962"/>
    </source>
</evidence>
<feature type="signal peptide" evidence="1">
    <location>
        <begin position="1"/>
        <end position="18"/>
    </location>
</feature>
<dbReference type="Proteomes" id="UP000808337">
    <property type="component" value="Unassembled WGS sequence"/>
</dbReference>
<evidence type="ECO:0000313" key="4">
    <source>
        <dbReference type="Proteomes" id="UP000808337"/>
    </source>
</evidence>
<reference evidence="3 4" key="1">
    <citation type="submission" date="2020-10" db="EMBL/GenBank/DDBJ databases">
        <title>Connecting structure to function with the recovery of over 1000 high-quality activated sludge metagenome-assembled genomes encoding full-length rRNA genes using long-read sequencing.</title>
        <authorList>
            <person name="Singleton C.M."/>
            <person name="Petriglieri F."/>
            <person name="Kristensen J.M."/>
            <person name="Kirkegaard R.H."/>
            <person name="Michaelsen T.Y."/>
            <person name="Andersen M.H."/>
            <person name="Karst S.M."/>
            <person name="Dueholm M.S."/>
            <person name="Nielsen P.H."/>
            <person name="Albertsen M."/>
        </authorList>
    </citation>
    <scope>NUCLEOTIDE SEQUENCE [LARGE SCALE GENOMIC DNA]</scope>
    <source>
        <strain evidence="3">Ribe_18-Q3-R11-54_MAXAC.273</strain>
    </source>
</reference>
<dbReference type="EMBL" id="JADKGY010000001">
    <property type="protein sequence ID" value="MBK9982107.1"/>
    <property type="molecule type" value="Genomic_DNA"/>
</dbReference>
<name>A0A9D7XSV8_9BACT</name>
<feature type="domain" description="Secretion system C-terminal sorting" evidence="2">
    <location>
        <begin position="416"/>
        <end position="486"/>
    </location>
</feature>
<proteinExistence type="predicted"/>
<keyword evidence="1" id="KW-0732">Signal</keyword>
<organism evidence="3 4">
    <name type="scientific">Candidatus Opimibacter skivensis</name>
    <dbReference type="NCBI Taxonomy" id="2982028"/>
    <lineage>
        <taxon>Bacteria</taxon>
        <taxon>Pseudomonadati</taxon>
        <taxon>Bacteroidota</taxon>
        <taxon>Saprospiria</taxon>
        <taxon>Saprospirales</taxon>
        <taxon>Saprospiraceae</taxon>
        <taxon>Candidatus Opimibacter</taxon>
    </lineage>
</organism>
<comment type="caution">
    <text evidence="3">The sequence shown here is derived from an EMBL/GenBank/DDBJ whole genome shotgun (WGS) entry which is preliminary data.</text>
</comment>
<dbReference type="InterPro" id="IPR026444">
    <property type="entry name" value="Secre_tail"/>
</dbReference>
<gene>
    <name evidence="3" type="ORF">IPP15_06720</name>
</gene>
<evidence type="ECO:0000313" key="3">
    <source>
        <dbReference type="EMBL" id="MBK9982107.1"/>
    </source>
</evidence>
<dbReference type="Pfam" id="PF18962">
    <property type="entry name" value="Por_Secre_tail"/>
    <property type="match status" value="1"/>
</dbReference>
<dbReference type="NCBIfam" id="TIGR04183">
    <property type="entry name" value="Por_Secre_tail"/>
    <property type="match status" value="1"/>
</dbReference>
<sequence>MKTTLLFFALTFSISIFGQTTPVHPIPHNPKSSVFYSAPIRLHEADIRKNELHPDRAFAKELERQTRELFTDIQVYDSIYVWQWDSFATKWQLMTKAINILYNMDGLPTSYTYQNLDAGNWVNSAQYNIVYDANNNELSTTYKGWNGTFFQNIFQDVYTYDANNNQTSDVFQLWSGTAWVNSSGYIYMYDGNNNLISQLSQNWNGTSWDNYDLSTYSYDANKNFISEIYQLWNDLDGTWDNSNRYSATYDANNNQLTYKYQNWNATILDWEDTGLYTNTYDANNNQITQLFQYWDATKWVNYSNSISTYNAGNDLTNVLFQDWNVTNWENSARGTYTYNGNHQVLKYLFENWNGSWINSTLSFNTYGENNFLESYSSRQFNADGVIVTTGDSTFNFFHTITGTHDVPDNNLNITVSPNPSSGKFMISSKEDFQDLVVYNLLGERMFSVDEGKGQTSVEINLADYGKGIYLISIRDGKKIVTRKVVVQ</sequence>